<dbReference type="PANTHER" id="PTHR33777">
    <property type="entry name" value="UPF0045 PROTEIN ECM15"/>
    <property type="match status" value="1"/>
</dbReference>
<dbReference type="Proteomes" id="UP000276437">
    <property type="component" value="Chromosome"/>
</dbReference>
<dbReference type="PANTHER" id="PTHR33777:SF1">
    <property type="entry name" value="UPF0045 PROTEIN ECM15"/>
    <property type="match status" value="1"/>
</dbReference>
<accession>A0A348AGR4</accession>
<dbReference type="EMBL" id="AP018449">
    <property type="protein sequence ID" value="BBB90262.1"/>
    <property type="molecule type" value="Genomic_DNA"/>
</dbReference>
<dbReference type="SUPFAM" id="SSF89957">
    <property type="entry name" value="MTH1187/YkoF-like"/>
    <property type="match status" value="1"/>
</dbReference>
<dbReference type="KEGG" id="mana:MAMMFC1_00910"/>
<sequence>MAVIEVTIVPLGTGSPSISQYVASCHKILAGEKDIKYQLTPMSTIIEGDLDKVLAIIRRMHEAPFGAGAQRVSTTIRIDDRRDKELTMDGKIQSVMAKI</sequence>
<dbReference type="AlphaFoldDB" id="A0A348AGR4"/>
<dbReference type="NCBIfam" id="TIGR00106">
    <property type="entry name" value="MTH1187 family thiamine-binding protein"/>
    <property type="match status" value="1"/>
</dbReference>
<evidence type="ECO:0000313" key="3">
    <source>
        <dbReference type="EMBL" id="BBB90262.1"/>
    </source>
</evidence>
<gene>
    <name evidence="3" type="ORF">MAMMFC1_00910</name>
</gene>
<dbReference type="Gene3D" id="3.30.70.930">
    <property type="match status" value="1"/>
</dbReference>
<dbReference type="InterPro" id="IPR002767">
    <property type="entry name" value="Thiamine_BP"/>
</dbReference>
<keyword evidence="4" id="KW-1185">Reference proteome</keyword>
<reference evidence="3 4" key="1">
    <citation type="journal article" date="2018" name="Int. J. Syst. Evol. Microbiol.">
        <title>Methylomusa anaerophila gen. nov., sp. nov., an anaerobic methanol-utilizing bacterium isolated from a microbial fuel cell.</title>
        <authorList>
            <person name="Amano N."/>
            <person name="Yamamuro A."/>
            <person name="Miyahara M."/>
            <person name="Kouzuma A."/>
            <person name="Abe T."/>
            <person name="Watanabe K."/>
        </authorList>
    </citation>
    <scope>NUCLEOTIDE SEQUENCE [LARGE SCALE GENOMIC DNA]</scope>
    <source>
        <strain evidence="3 4">MMFC1</strain>
    </source>
</reference>
<dbReference type="InterPro" id="IPR051614">
    <property type="entry name" value="UPF0045_domain"/>
</dbReference>
<proteinExistence type="inferred from homology"/>
<dbReference type="OrthoDB" id="5886358at2"/>
<dbReference type="RefSeq" id="WP_126306854.1">
    <property type="nucleotide sequence ID" value="NZ_AP018449.1"/>
</dbReference>
<protein>
    <recommendedName>
        <fullName evidence="2">Thiamine-binding protein domain-containing protein</fullName>
    </recommendedName>
</protein>
<feature type="domain" description="Thiamine-binding protein" evidence="2">
    <location>
        <begin position="5"/>
        <end position="95"/>
    </location>
</feature>
<dbReference type="Pfam" id="PF01910">
    <property type="entry name" value="Thiamine_BP"/>
    <property type="match status" value="1"/>
</dbReference>
<evidence type="ECO:0000313" key="4">
    <source>
        <dbReference type="Proteomes" id="UP000276437"/>
    </source>
</evidence>
<organism evidence="3 4">
    <name type="scientific">Methylomusa anaerophila</name>
    <dbReference type="NCBI Taxonomy" id="1930071"/>
    <lineage>
        <taxon>Bacteria</taxon>
        <taxon>Bacillati</taxon>
        <taxon>Bacillota</taxon>
        <taxon>Negativicutes</taxon>
        <taxon>Selenomonadales</taxon>
        <taxon>Sporomusaceae</taxon>
        <taxon>Methylomusa</taxon>
    </lineage>
</organism>
<dbReference type="GO" id="GO:0005829">
    <property type="term" value="C:cytosol"/>
    <property type="evidence" value="ECO:0007669"/>
    <property type="project" value="TreeGrafter"/>
</dbReference>
<dbReference type="InterPro" id="IPR029756">
    <property type="entry name" value="MTH1187/YkoF-like"/>
</dbReference>
<name>A0A348AGR4_9FIRM</name>
<evidence type="ECO:0000256" key="1">
    <source>
        <dbReference type="ARBA" id="ARBA00010272"/>
    </source>
</evidence>
<evidence type="ECO:0000259" key="2">
    <source>
        <dbReference type="Pfam" id="PF01910"/>
    </source>
</evidence>
<comment type="similarity">
    <text evidence="1">Belongs to the UPF0045 family.</text>
</comment>